<keyword evidence="1" id="KW-0812">Transmembrane</keyword>
<dbReference type="STRING" id="1121881.SAMN02745225_01804"/>
<evidence type="ECO:0000313" key="2">
    <source>
        <dbReference type="EMBL" id="SHE85390.1"/>
    </source>
</evidence>
<keyword evidence="3" id="KW-1185">Reference proteome</keyword>
<accession>A0A1M4WW03</accession>
<protein>
    <submittedName>
        <fullName evidence="2">Uncharacterized protein</fullName>
    </submittedName>
</protein>
<dbReference type="Proteomes" id="UP000184295">
    <property type="component" value="Unassembled WGS sequence"/>
</dbReference>
<dbReference type="EMBL" id="FQUL01000030">
    <property type="protein sequence ID" value="SHE85390.1"/>
    <property type="molecule type" value="Genomic_DNA"/>
</dbReference>
<sequence length="60" mass="6705">MWILRASSLWVFYTWGVLVKNMIKDKSHSLGFRLVHIALAAISLGFGGAVWKVSNELASK</sequence>
<evidence type="ECO:0000313" key="3">
    <source>
        <dbReference type="Proteomes" id="UP000184295"/>
    </source>
</evidence>
<name>A0A1M4WW03_9ACTN</name>
<keyword evidence="1" id="KW-1133">Transmembrane helix</keyword>
<feature type="transmembrane region" description="Helical" evidence="1">
    <location>
        <begin position="30"/>
        <end position="51"/>
    </location>
</feature>
<proteinExistence type="predicted"/>
<keyword evidence="1" id="KW-0472">Membrane</keyword>
<dbReference type="AlphaFoldDB" id="A0A1M4WW03"/>
<reference evidence="3" key="1">
    <citation type="submission" date="2016-11" db="EMBL/GenBank/DDBJ databases">
        <authorList>
            <person name="Varghese N."/>
            <person name="Submissions S."/>
        </authorList>
    </citation>
    <scope>NUCLEOTIDE SEQUENCE [LARGE SCALE GENOMIC DNA]</scope>
    <source>
        <strain evidence="3">DSM 19514</strain>
    </source>
</reference>
<organism evidence="2 3">
    <name type="scientific">Ferrithrix thermotolerans DSM 19514</name>
    <dbReference type="NCBI Taxonomy" id="1121881"/>
    <lineage>
        <taxon>Bacteria</taxon>
        <taxon>Bacillati</taxon>
        <taxon>Actinomycetota</taxon>
        <taxon>Acidimicrobiia</taxon>
        <taxon>Acidimicrobiales</taxon>
        <taxon>Acidimicrobiaceae</taxon>
        <taxon>Ferrithrix</taxon>
    </lineage>
</organism>
<gene>
    <name evidence="2" type="ORF">SAMN02745225_01804</name>
</gene>
<evidence type="ECO:0000256" key="1">
    <source>
        <dbReference type="SAM" id="Phobius"/>
    </source>
</evidence>